<evidence type="ECO:0000256" key="3">
    <source>
        <dbReference type="ARBA" id="ARBA00022801"/>
    </source>
</evidence>
<dbReference type="InterPro" id="IPR001940">
    <property type="entry name" value="Peptidase_S1C"/>
</dbReference>
<dbReference type="GO" id="GO:0004252">
    <property type="term" value="F:serine-type endopeptidase activity"/>
    <property type="evidence" value="ECO:0007669"/>
    <property type="project" value="InterPro"/>
</dbReference>
<feature type="chain" id="PRO_5038719269" evidence="4">
    <location>
        <begin position="28"/>
        <end position="265"/>
    </location>
</feature>
<dbReference type="InterPro" id="IPR043504">
    <property type="entry name" value="Peptidase_S1_PA_chymotrypsin"/>
</dbReference>
<keyword evidence="6" id="KW-1185">Reference proteome</keyword>
<dbReference type="RefSeq" id="WP_090470068.1">
    <property type="nucleotide sequence ID" value="NZ_CADAOJ010000006.1"/>
</dbReference>
<organism evidence="5 6">
    <name type="scientific">Eubacterium pyruvativorans</name>
    <dbReference type="NCBI Taxonomy" id="155865"/>
    <lineage>
        <taxon>Bacteria</taxon>
        <taxon>Bacillati</taxon>
        <taxon>Bacillota</taxon>
        <taxon>Clostridia</taxon>
        <taxon>Eubacteriales</taxon>
        <taxon>Eubacteriaceae</taxon>
        <taxon>Eubacterium</taxon>
    </lineage>
</organism>
<dbReference type="InterPro" id="IPR051201">
    <property type="entry name" value="Chloro_Bact_Ser_Proteases"/>
</dbReference>
<dbReference type="GO" id="GO:0006508">
    <property type="term" value="P:proteolysis"/>
    <property type="evidence" value="ECO:0007669"/>
    <property type="project" value="UniProtKB-KW"/>
</dbReference>
<comment type="similarity">
    <text evidence="1">Belongs to the peptidase S1C family.</text>
</comment>
<keyword evidence="2 5" id="KW-0645">Protease</keyword>
<dbReference type="PANTHER" id="PTHR43343">
    <property type="entry name" value="PEPTIDASE S12"/>
    <property type="match status" value="1"/>
</dbReference>
<accession>A0A1I7FPH7</accession>
<evidence type="ECO:0000313" key="5">
    <source>
        <dbReference type="EMBL" id="SFU38055.1"/>
    </source>
</evidence>
<proteinExistence type="inferred from homology"/>
<dbReference type="PRINTS" id="PR00834">
    <property type="entry name" value="PROTEASES2C"/>
</dbReference>
<keyword evidence="4" id="KW-0732">Signal</keyword>
<name>A0A1I7FPH7_9FIRM</name>
<evidence type="ECO:0000256" key="4">
    <source>
        <dbReference type="SAM" id="SignalP"/>
    </source>
</evidence>
<gene>
    <name evidence="5" type="ORF">SAMN05216508_10356</name>
</gene>
<evidence type="ECO:0000313" key="6">
    <source>
        <dbReference type="Proteomes" id="UP000198817"/>
    </source>
</evidence>
<dbReference type="Proteomes" id="UP000198817">
    <property type="component" value="Unassembled WGS sequence"/>
</dbReference>
<dbReference type="SUPFAM" id="SSF50494">
    <property type="entry name" value="Trypsin-like serine proteases"/>
    <property type="match status" value="1"/>
</dbReference>
<dbReference type="PANTHER" id="PTHR43343:SF3">
    <property type="entry name" value="PROTEASE DO-LIKE 8, CHLOROPLASTIC"/>
    <property type="match status" value="1"/>
</dbReference>
<protein>
    <submittedName>
        <fullName evidence="5">Serine protease Do</fullName>
    </submittedName>
</protein>
<sequence length="265" mass="26693">MTMEKMQLKKRTLALILAGCMTTSAAASVGGMVLYSKFGSSGSSGNTGNYTLTAAKTTLSTDSIVKKAKNSVVSITVESQSSGPFVSAGSTSSSAGSGVIISSDGYILTCEHVVDGATRITVTLNNKKEYQATLVGTDSSNDLAVIKIRAAGLTAATYGDSSKLEVGDTAVAIGNPLGQLSNTATTGIISALDRKLTIGNQKLTLLQTDAAVNPGNSGGGLFDASGNLIGIVESKSTGSDVEGLGFAVPIRTAAASAKKIIQAAR</sequence>
<dbReference type="STRING" id="155865.SAMN05216515_10356"/>
<dbReference type="InterPro" id="IPR009003">
    <property type="entry name" value="Peptidase_S1_PA"/>
</dbReference>
<dbReference type="OrthoDB" id="9758917at2"/>
<evidence type="ECO:0000256" key="2">
    <source>
        <dbReference type="ARBA" id="ARBA00022670"/>
    </source>
</evidence>
<dbReference type="Gene3D" id="2.40.10.10">
    <property type="entry name" value="Trypsin-like serine proteases"/>
    <property type="match status" value="2"/>
</dbReference>
<evidence type="ECO:0000256" key="1">
    <source>
        <dbReference type="ARBA" id="ARBA00010541"/>
    </source>
</evidence>
<keyword evidence="3" id="KW-0378">Hydrolase</keyword>
<dbReference type="Pfam" id="PF13365">
    <property type="entry name" value="Trypsin_2"/>
    <property type="match status" value="1"/>
</dbReference>
<reference evidence="5 6" key="1">
    <citation type="submission" date="2016-10" db="EMBL/GenBank/DDBJ databases">
        <authorList>
            <person name="de Groot N.N."/>
        </authorList>
    </citation>
    <scope>NUCLEOTIDE SEQUENCE [LARGE SCALE GENOMIC DNA]</scope>
    <source>
        <strain evidence="5 6">KHGC13</strain>
    </source>
</reference>
<dbReference type="EMBL" id="FPBT01000003">
    <property type="protein sequence ID" value="SFU38055.1"/>
    <property type="molecule type" value="Genomic_DNA"/>
</dbReference>
<feature type="signal peptide" evidence="4">
    <location>
        <begin position="1"/>
        <end position="27"/>
    </location>
</feature>
<dbReference type="AlphaFoldDB" id="A0A1I7FPH7"/>